<organism evidence="7 8">
    <name type="scientific">Paracoccus kondratievae</name>
    <dbReference type="NCBI Taxonomy" id="135740"/>
    <lineage>
        <taxon>Bacteria</taxon>
        <taxon>Pseudomonadati</taxon>
        <taxon>Pseudomonadota</taxon>
        <taxon>Alphaproteobacteria</taxon>
        <taxon>Rhodobacterales</taxon>
        <taxon>Paracoccaceae</taxon>
        <taxon>Paracoccus</taxon>
    </lineage>
</organism>
<dbReference type="InterPro" id="IPR001647">
    <property type="entry name" value="HTH_TetR"/>
</dbReference>
<evidence type="ECO:0000256" key="5">
    <source>
        <dbReference type="SAM" id="MobiDB-lite"/>
    </source>
</evidence>
<dbReference type="Pfam" id="PF14246">
    <property type="entry name" value="TetR_C_7"/>
    <property type="match status" value="1"/>
</dbReference>
<dbReference type="PRINTS" id="PR00455">
    <property type="entry name" value="HTHTETR"/>
</dbReference>
<dbReference type="Pfam" id="PF00440">
    <property type="entry name" value="TetR_N"/>
    <property type="match status" value="1"/>
</dbReference>
<dbReference type="PROSITE" id="PS50977">
    <property type="entry name" value="HTH_TETR_2"/>
    <property type="match status" value="1"/>
</dbReference>
<keyword evidence="3" id="KW-0804">Transcription</keyword>
<dbReference type="InterPro" id="IPR009057">
    <property type="entry name" value="Homeodomain-like_sf"/>
</dbReference>
<gene>
    <name evidence="7" type="ORF">GCM10017635_21020</name>
</gene>
<comment type="caution">
    <text evidence="7">The sequence shown here is derived from an EMBL/GenBank/DDBJ whole genome shotgun (WGS) entry which is preliminary data.</text>
</comment>
<dbReference type="PANTHER" id="PTHR30055">
    <property type="entry name" value="HTH-TYPE TRANSCRIPTIONAL REGULATOR RUTR"/>
    <property type="match status" value="1"/>
</dbReference>
<proteinExistence type="predicted"/>
<dbReference type="GO" id="GO:0003700">
    <property type="term" value="F:DNA-binding transcription factor activity"/>
    <property type="evidence" value="ECO:0007669"/>
    <property type="project" value="TreeGrafter"/>
</dbReference>
<dbReference type="AlphaFoldDB" id="A0AAD3NXW5"/>
<evidence type="ECO:0000256" key="3">
    <source>
        <dbReference type="ARBA" id="ARBA00023163"/>
    </source>
</evidence>
<dbReference type="SUPFAM" id="SSF48498">
    <property type="entry name" value="Tetracyclin repressor-like, C-terminal domain"/>
    <property type="match status" value="1"/>
</dbReference>
<protein>
    <submittedName>
        <fullName evidence="7">TetR family transcriptional regulator</fullName>
    </submittedName>
</protein>
<dbReference type="InterPro" id="IPR036271">
    <property type="entry name" value="Tet_transcr_reg_TetR-rel_C_sf"/>
</dbReference>
<evidence type="ECO:0000259" key="6">
    <source>
        <dbReference type="PROSITE" id="PS50977"/>
    </source>
</evidence>
<keyword evidence="1" id="KW-0805">Transcription regulation</keyword>
<dbReference type="PROSITE" id="PS01081">
    <property type="entry name" value="HTH_TETR_1"/>
    <property type="match status" value="1"/>
</dbReference>
<dbReference type="InterPro" id="IPR023772">
    <property type="entry name" value="DNA-bd_HTH_TetR-type_CS"/>
</dbReference>
<dbReference type="InterPro" id="IPR050109">
    <property type="entry name" value="HTH-type_TetR-like_transc_reg"/>
</dbReference>
<dbReference type="RefSeq" id="WP_152368277.1">
    <property type="nucleotide sequence ID" value="NZ_BSFH01000029.1"/>
</dbReference>
<evidence type="ECO:0000313" key="7">
    <source>
        <dbReference type="EMBL" id="GLK64631.1"/>
    </source>
</evidence>
<sequence length="226" mass="24813">MNQPGGKTASDKGDQGDPCDLTMQPEDNPKRRQILDGARRMFLTHGFEAASVQDIAKAAGVSKGTLYVYFDSKEAMFQALVSTECGRLQQTIRQIGSGTEDVGHELCQIARRMIGTLLQREVLAAMRMMIGAGEKFPELARLIYQAGPTRSIKALAEYFERRVAQGDLVMSDCLEAGAEFVDLLLGGLQRRALLMMPPLSDDEIEAFIRRRVARFLAVYAPGPVAG</sequence>
<accession>A0AAD3NXW5</accession>
<evidence type="ECO:0000313" key="8">
    <source>
        <dbReference type="Proteomes" id="UP001143349"/>
    </source>
</evidence>
<dbReference type="PANTHER" id="PTHR30055:SF146">
    <property type="entry name" value="HTH-TYPE TRANSCRIPTIONAL DUAL REGULATOR CECR"/>
    <property type="match status" value="1"/>
</dbReference>
<dbReference type="InterPro" id="IPR039536">
    <property type="entry name" value="TetR_C_Proteobacteria"/>
</dbReference>
<feature type="region of interest" description="Disordered" evidence="5">
    <location>
        <begin position="1"/>
        <end position="30"/>
    </location>
</feature>
<dbReference type="GO" id="GO:0000976">
    <property type="term" value="F:transcription cis-regulatory region binding"/>
    <property type="evidence" value="ECO:0007669"/>
    <property type="project" value="TreeGrafter"/>
</dbReference>
<reference evidence="7" key="1">
    <citation type="journal article" date="2014" name="Int. J. Syst. Evol. Microbiol.">
        <title>Complete genome sequence of Corynebacterium casei LMG S-19264T (=DSM 44701T), isolated from a smear-ripened cheese.</title>
        <authorList>
            <consortium name="US DOE Joint Genome Institute (JGI-PGF)"/>
            <person name="Walter F."/>
            <person name="Albersmeier A."/>
            <person name="Kalinowski J."/>
            <person name="Ruckert C."/>
        </authorList>
    </citation>
    <scope>NUCLEOTIDE SEQUENCE</scope>
    <source>
        <strain evidence="7">VKM B-2222</strain>
    </source>
</reference>
<keyword evidence="8" id="KW-1185">Reference proteome</keyword>
<feature type="domain" description="HTH tetR-type" evidence="6">
    <location>
        <begin position="28"/>
        <end position="88"/>
    </location>
</feature>
<dbReference type="Gene3D" id="1.10.357.10">
    <property type="entry name" value="Tetracycline Repressor, domain 2"/>
    <property type="match status" value="1"/>
</dbReference>
<dbReference type="Gene3D" id="1.10.10.60">
    <property type="entry name" value="Homeodomain-like"/>
    <property type="match status" value="1"/>
</dbReference>
<name>A0AAD3NXW5_9RHOB</name>
<evidence type="ECO:0000256" key="2">
    <source>
        <dbReference type="ARBA" id="ARBA00023125"/>
    </source>
</evidence>
<dbReference type="EMBL" id="BSFH01000029">
    <property type="protein sequence ID" value="GLK64631.1"/>
    <property type="molecule type" value="Genomic_DNA"/>
</dbReference>
<dbReference type="Proteomes" id="UP001143349">
    <property type="component" value="Unassembled WGS sequence"/>
</dbReference>
<keyword evidence="2 4" id="KW-0238">DNA-binding</keyword>
<evidence type="ECO:0000256" key="4">
    <source>
        <dbReference type="PROSITE-ProRule" id="PRU00335"/>
    </source>
</evidence>
<evidence type="ECO:0000256" key="1">
    <source>
        <dbReference type="ARBA" id="ARBA00023015"/>
    </source>
</evidence>
<reference evidence="7" key="2">
    <citation type="submission" date="2023-01" db="EMBL/GenBank/DDBJ databases">
        <authorList>
            <person name="Sun Q."/>
            <person name="Evtushenko L."/>
        </authorList>
    </citation>
    <scope>NUCLEOTIDE SEQUENCE</scope>
    <source>
        <strain evidence="7">VKM B-2222</strain>
    </source>
</reference>
<dbReference type="FunFam" id="1.10.10.60:FF:000141">
    <property type="entry name" value="TetR family transcriptional regulator"/>
    <property type="match status" value="1"/>
</dbReference>
<dbReference type="SUPFAM" id="SSF46689">
    <property type="entry name" value="Homeodomain-like"/>
    <property type="match status" value="1"/>
</dbReference>
<feature type="DNA-binding region" description="H-T-H motif" evidence="4">
    <location>
        <begin position="51"/>
        <end position="70"/>
    </location>
</feature>